<keyword evidence="3" id="KW-0804">Transcription</keyword>
<dbReference type="InterPro" id="IPR018062">
    <property type="entry name" value="HTH_AraC-typ_CS"/>
</dbReference>
<comment type="caution">
    <text evidence="5">The sequence shown here is derived from an EMBL/GenBank/DDBJ whole genome shotgun (WGS) entry which is preliminary data.</text>
</comment>
<evidence type="ECO:0000256" key="1">
    <source>
        <dbReference type="ARBA" id="ARBA00023015"/>
    </source>
</evidence>
<keyword evidence="6" id="KW-1185">Reference proteome</keyword>
<protein>
    <submittedName>
        <fullName evidence="5">GlxA family transcriptional regulator</fullName>
    </submittedName>
</protein>
<dbReference type="InterPro" id="IPR029062">
    <property type="entry name" value="Class_I_gatase-like"/>
</dbReference>
<dbReference type="SUPFAM" id="SSF52317">
    <property type="entry name" value="Class I glutamine amidotransferase-like"/>
    <property type="match status" value="1"/>
</dbReference>
<evidence type="ECO:0000256" key="2">
    <source>
        <dbReference type="ARBA" id="ARBA00023125"/>
    </source>
</evidence>
<feature type="domain" description="HTH araC/xylS-type" evidence="4">
    <location>
        <begin position="210"/>
        <end position="311"/>
    </location>
</feature>
<dbReference type="InterPro" id="IPR018060">
    <property type="entry name" value="HTH_AraC"/>
</dbReference>
<gene>
    <name evidence="5" type="ORF">K6T79_13265</name>
</gene>
<dbReference type="PANTHER" id="PTHR43130:SF3">
    <property type="entry name" value="HTH-TYPE TRANSCRIPTIONAL REGULATOR RV1931C"/>
    <property type="match status" value="1"/>
</dbReference>
<reference evidence="5 6" key="1">
    <citation type="submission" date="2023-12" db="EMBL/GenBank/DDBJ databases">
        <title>Description of new species of Mycobacterium terrae complex isolated from sewage at the Sao Paulo Zoological Park Foundation in Brazil.</title>
        <authorList>
            <person name="Romagnoli C.L."/>
            <person name="Conceicao E.C."/>
            <person name="Machado E."/>
            <person name="Barreto L.B.P.F."/>
            <person name="Sharma A."/>
            <person name="Silva N.M."/>
            <person name="Marques L.E."/>
            <person name="Juliana M.A."/>
            <person name="Lourenco M.C.S."/>
            <person name="Digiampietri L.A."/>
            <person name="Suffys P.N."/>
            <person name="Viana-Niero C."/>
        </authorList>
    </citation>
    <scope>NUCLEOTIDE SEQUENCE [LARGE SCALE GENOMIC DNA]</scope>
    <source>
        <strain evidence="5 6">MYC098</strain>
    </source>
</reference>
<evidence type="ECO:0000313" key="5">
    <source>
        <dbReference type="EMBL" id="MEB3022018.1"/>
    </source>
</evidence>
<proteinExistence type="predicted"/>
<dbReference type="PROSITE" id="PS00041">
    <property type="entry name" value="HTH_ARAC_FAMILY_1"/>
    <property type="match status" value="1"/>
</dbReference>
<dbReference type="Gene3D" id="3.40.50.880">
    <property type="match status" value="1"/>
</dbReference>
<dbReference type="PROSITE" id="PS01124">
    <property type="entry name" value="HTH_ARAC_FAMILY_2"/>
    <property type="match status" value="1"/>
</dbReference>
<name>A0ABU5XIK5_9MYCO</name>
<dbReference type="Pfam" id="PF12833">
    <property type="entry name" value="HTH_18"/>
    <property type="match status" value="1"/>
</dbReference>
<dbReference type="InterPro" id="IPR009057">
    <property type="entry name" value="Homeodomain-like_sf"/>
</dbReference>
<evidence type="ECO:0000259" key="4">
    <source>
        <dbReference type="PROSITE" id="PS01124"/>
    </source>
</evidence>
<sequence>MSRTVVLVVFDGMKLLDVAGPAEVFAEANRFGGDYRLIVASVDGQPVGTSIGIPFAVTDRISDVESADTVMVAGGDAVVGRPIDPALVEGLKLIATRTRRLASVCTGAFVLAQAGLLSGRRATTHWRHVGRLARAFPDIDVQPDAIFVRDGDVFTSAGVSSGIDLALALVERDHGTEMARGVARTLVVYLKRAGGQSQFSVLVETDPPAESALRGVLDSIANDPGAEHTVKSLAAQASLSTRQLTRLFHAELGITPARYVEAFRIDIARAALDAGHNVGDTARLAGFGSTETLRRVFATHLGISPRAYRDRFRTSG</sequence>
<dbReference type="Proteomes" id="UP001299596">
    <property type="component" value="Unassembled WGS sequence"/>
</dbReference>
<dbReference type="InterPro" id="IPR002818">
    <property type="entry name" value="DJ-1/PfpI"/>
</dbReference>
<dbReference type="CDD" id="cd03137">
    <property type="entry name" value="GATase1_AraC_1"/>
    <property type="match status" value="1"/>
</dbReference>
<dbReference type="SMART" id="SM00342">
    <property type="entry name" value="HTH_ARAC"/>
    <property type="match status" value="1"/>
</dbReference>
<dbReference type="EMBL" id="JAYJJR010000007">
    <property type="protein sequence ID" value="MEB3022018.1"/>
    <property type="molecule type" value="Genomic_DNA"/>
</dbReference>
<dbReference type="PANTHER" id="PTHR43130">
    <property type="entry name" value="ARAC-FAMILY TRANSCRIPTIONAL REGULATOR"/>
    <property type="match status" value="1"/>
</dbReference>
<dbReference type="InterPro" id="IPR052158">
    <property type="entry name" value="INH-QAR"/>
</dbReference>
<dbReference type="Pfam" id="PF01965">
    <property type="entry name" value="DJ-1_PfpI"/>
    <property type="match status" value="1"/>
</dbReference>
<dbReference type="RefSeq" id="WP_225407457.1">
    <property type="nucleotide sequence ID" value="NZ_JAYJJR010000007.1"/>
</dbReference>
<dbReference type="Gene3D" id="1.10.10.60">
    <property type="entry name" value="Homeodomain-like"/>
    <property type="match status" value="1"/>
</dbReference>
<keyword evidence="2" id="KW-0238">DNA-binding</keyword>
<organism evidence="5 6">
    <name type="scientific">[Mycobacterium] crassicus</name>
    <dbReference type="NCBI Taxonomy" id="2872309"/>
    <lineage>
        <taxon>Bacteria</taxon>
        <taxon>Bacillati</taxon>
        <taxon>Actinomycetota</taxon>
        <taxon>Actinomycetes</taxon>
        <taxon>Mycobacteriales</taxon>
        <taxon>Mycobacteriaceae</taxon>
        <taxon>Mycolicibacter</taxon>
    </lineage>
</organism>
<evidence type="ECO:0000256" key="3">
    <source>
        <dbReference type="ARBA" id="ARBA00023163"/>
    </source>
</evidence>
<keyword evidence="1" id="KW-0805">Transcription regulation</keyword>
<accession>A0ABU5XIK5</accession>
<evidence type="ECO:0000313" key="6">
    <source>
        <dbReference type="Proteomes" id="UP001299596"/>
    </source>
</evidence>
<dbReference type="SUPFAM" id="SSF46689">
    <property type="entry name" value="Homeodomain-like"/>
    <property type="match status" value="2"/>
</dbReference>